<comment type="caution">
    <text evidence="1">The sequence shown here is derived from an EMBL/GenBank/DDBJ whole genome shotgun (WGS) entry which is preliminary data.</text>
</comment>
<dbReference type="RefSeq" id="WP_124908440.1">
    <property type="nucleotide sequence ID" value="NZ_RQJP01000004.1"/>
</dbReference>
<protein>
    <submittedName>
        <fullName evidence="1">Uncharacterized protein</fullName>
    </submittedName>
</protein>
<sequence length="77" mass="9608">MPDLFKEVLKFRIIRIEHTFAQSSMATVYARYHARLERFNQASFWKRMMMGGFLRRKYLTYMLDWALDEYLWESTKW</sequence>
<dbReference type="EMBL" id="RQJP01000004">
    <property type="protein sequence ID" value="RRB12487.1"/>
    <property type="molecule type" value="Genomic_DNA"/>
</dbReference>
<dbReference type="AlphaFoldDB" id="A0A3P1CGU8"/>
<evidence type="ECO:0000313" key="1">
    <source>
        <dbReference type="EMBL" id="RRB12487.1"/>
    </source>
</evidence>
<accession>A0A3P1CGU8</accession>
<organism evidence="1 2">
    <name type="scientific">Larkinella knui</name>
    <dbReference type="NCBI Taxonomy" id="2025310"/>
    <lineage>
        <taxon>Bacteria</taxon>
        <taxon>Pseudomonadati</taxon>
        <taxon>Bacteroidota</taxon>
        <taxon>Cytophagia</taxon>
        <taxon>Cytophagales</taxon>
        <taxon>Spirosomataceae</taxon>
        <taxon>Larkinella</taxon>
    </lineage>
</organism>
<proteinExistence type="predicted"/>
<gene>
    <name evidence="1" type="ORF">EHT87_20015</name>
</gene>
<evidence type="ECO:0000313" key="2">
    <source>
        <dbReference type="Proteomes" id="UP000274271"/>
    </source>
</evidence>
<name>A0A3P1CGU8_9BACT</name>
<reference evidence="1 2" key="1">
    <citation type="submission" date="2018-11" db="EMBL/GenBank/DDBJ databases">
        <authorList>
            <person name="Zhou Z."/>
            <person name="Wang G."/>
        </authorList>
    </citation>
    <scope>NUCLEOTIDE SEQUENCE [LARGE SCALE GENOMIC DNA]</scope>
    <source>
        <strain evidence="1 2">KCTC42998</strain>
    </source>
</reference>
<keyword evidence="2" id="KW-1185">Reference proteome</keyword>
<dbReference type="Proteomes" id="UP000274271">
    <property type="component" value="Unassembled WGS sequence"/>
</dbReference>